<evidence type="ECO:0000256" key="3">
    <source>
        <dbReference type="ARBA" id="ARBA00023163"/>
    </source>
</evidence>
<dbReference type="InterPro" id="IPR047640">
    <property type="entry name" value="RpiR-like"/>
</dbReference>
<dbReference type="CDD" id="cd05013">
    <property type="entry name" value="SIS_RpiR"/>
    <property type="match status" value="1"/>
</dbReference>
<keyword evidence="2" id="KW-0238">DNA-binding</keyword>
<dbReference type="PANTHER" id="PTHR30514">
    <property type="entry name" value="GLUCOKINASE"/>
    <property type="match status" value="1"/>
</dbReference>
<accession>A0ABV1D338</accession>
<evidence type="ECO:0000256" key="2">
    <source>
        <dbReference type="ARBA" id="ARBA00023125"/>
    </source>
</evidence>
<keyword evidence="3" id="KW-0804">Transcription</keyword>
<dbReference type="EMBL" id="JBBMFM010000018">
    <property type="protein sequence ID" value="MEQ2424794.1"/>
    <property type="molecule type" value="Genomic_DNA"/>
</dbReference>
<evidence type="ECO:0000256" key="1">
    <source>
        <dbReference type="ARBA" id="ARBA00023015"/>
    </source>
</evidence>
<dbReference type="Pfam" id="PF01380">
    <property type="entry name" value="SIS"/>
    <property type="match status" value="1"/>
</dbReference>
<feature type="domain" description="HTH rpiR-type" evidence="4">
    <location>
        <begin position="17"/>
        <end position="93"/>
    </location>
</feature>
<dbReference type="SUPFAM" id="SSF53697">
    <property type="entry name" value="SIS domain"/>
    <property type="match status" value="1"/>
</dbReference>
<keyword evidence="1" id="KW-0805">Transcription regulation</keyword>
<dbReference type="PANTHER" id="PTHR30514:SF1">
    <property type="entry name" value="HTH-TYPE TRANSCRIPTIONAL REGULATOR HEXR-RELATED"/>
    <property type="match status" value="1"/>
</dbReference>
<organism evidence="6 7">
    <name type="scientific">Enterocloster hominis</name>
    <name type="common">ex Hitch et al. 2024</name>
    <dbReference type="NCBI Taxonomy" id="1917870"/>
    <lineage>
        <taxon>Bacteria</taxon>
        <taxon>Bacillati</taxon>
        <taxon>Bacillota</taxon>
        <taxon>Clostridia</taxon>
        <taxon>Lachnospirales</taxon>
        <taxon>Lachnospiraceae</taxon>
        <taxon>Enterocloster</taxon>
    </lineage>
</organism>
<evidence type="ECO:0000259" key="5">
    <source>
        <dbReference type="PROSITE" id="PS51464"/>
    </source>
</evidence>
<dbReference type="PROSITE" id="PS51464">
    <property type="entry name" value="SIS"/>
    <property type="match status" value="1"/>
</dbReference>
<dbReference type="InterPro" id="IPR000281">
    <property type="entry name" value="HTH_RpiR"/>
</dbReference>
<dbReference type="InterPro" id="IPR001347">
    <property type="entry name" value="SIS_dom"/>
</dbReference>
<proteinExistence type="predicted"/>
<dbReference type="Gene3D" id="1.10.10.10">
    <property type="entry name" value="Winged helix-like DNA-binding domain superfamily/Winged helix DNA-binding domain"/>
    <property type="match status" value="1"/>
</dbReference>
<sequence>MDIQEYISQNCKLEDNSEYASRLSSQYSFLPKQQKKLANYILNHQDEVIRSSITMLSHKTGIAASTITRFCQSLSYSGFSEMKFSMSKKVLSNNDEALIQKGDSINVIAKKLLKSSSECFASTMRTIDLKQLEEVIHILMSAHNIHIYGQSSSYCSASYAQQMLMLSGLLGQAYNDTVNMNIVAHLLTPNDVAIGMAYSGESRNVNSALAIAKENGVKIVVITSAPYSTMAKLADYVLYYSHEIPDDIHYMFLPNLCEIIIWGIIQSSILLQDSKSLNSSKGAILQNRRK</sequence>
<protein>
    <submittedName>
        <fullName evidence="6">MurR/RpiR family transcriptional regulator</fullName>
    </submittedName>
</protein>
<dbReference type="Proteomes" id="UP001454086">
    <property type="component" value="Unassembled WGS sequence"/>
</dbReference>
<dbReference type="PROSITE" id="PS51071">
    <property type="entry name" value="HTH_RPIR"/>
    <property type="match status" value="1"/>
</dbReference>
<name>A0ABV1D338_9FIRM</name>
<evidence type="ECO:0000313" key="6">
    <source>
        <dbReference type="EMBL" id="MEQ2424794.1"/>
    </source>
</evidence>
<dbReference type="InterPro" id="IPR009057">
    <property type="entry name" value="Homeodomain-like_sf"/>
</dbReference>
<reference evidence="6 7" key="1">
    <citation type="submission" date="2024-03" db="EMBL/GenBank/DDBJ databases">
        <title>Human intestinal bacterial collection.</title>
        <authorList>
            <person name="Pauvert C."/>
            <person name="Hitch T.C.A."/>
            <person name="Clavel T."/>
        </authorList>
    </citation>
    <scope>NUCLEOTIDE SEQUENCE [LARGE SCALE GENOMIC DNA]</scope>
    <source>
        <strain evidence="6 7">CLA-SR-H021</strain>
    </source>
</reference>
<evidence type="ECO:0000313" key="7">
    <source>
        <dbReference type="Proteomes" id="UP001454086"/>
    </source>
</evidence>
<keyword evidence="7" id="KW-1185">Reference proteome</keyword>
<dbReference type="InterPro" id="IPR046348">
    <property type="entry name" value="SIS_dom_sf"/>
</dbReference>
<dbReference type="SUPFAM" id="SSF46689">
    <property type="entry name" value="Homeodomain-like"/>
    <property type="match status" value="1"/>
</dbReference>
<dbReference type="RefSeq" id="WP_008717361.1">
    <property type="nucleotide sequence ID" value="NZ_JBBMFM010000018.1"/>
</dbReference>
<evidence type="ECO:0000259" key="4">
    <source>
        <dbReference type="PROSITE" id="PS51071"/>
    </source>
</evidence>
<dbReference type="Pfam" id="PF01418">
    <property type="entry name" value="HTH_6"/>
    <property type="match status" value="1"/>
</dbReference>
<gene>
    <name evidence="6" type="ORF">WMQ36_07395</name>
</gene>
<comment type="caution">
    <text evidence="6">The sequence shown here is derived from an EMBL/GenBank/DDBJ whole genome shotgun (WGS) entry which is preliminary data.</text>
</comment>
<dbReference type="InterPro" id="IPR036388">
    <property type="entry name" value="WH-like_DNA-bd_sf"/>
</dbReference>
<dbReference type="InterPro" id="IPR035472">
    <property type="entry name" value="RpiR-like_SIS"/>
</dbReference>
<dbReference type="Gene3D" id="3.40.50.10490">
    <property type="entry name" value="Glucose-6-phosphate isomerase like protein, domain 1"/>
    <property type="match status" value="1"/>
</dbReference>
<feature type="domain" description="SIS" evidence="5">
    <location>
        <begin position="135"/>
        <end position="270"/>
    </location>
</feature>